<evidence type="ECO:0000256" key="1">
    <source>
        <dbReference type="SAM" id="MobiDB-lite"/>
    </source>
</evidence>
<reference evidence="3" key="1">
    <citation type="journal article" date="2019" name="Int. J. Syst. Evol. Microbiol.">
        <title>The Global Catalogue of Microorganisms (GCM) 10K type strain sequencing project: providing services to taxonomists for standard genome sequencing and annotation.</title>
        <authorList>
            <consortium name="The Broad Institute Genomics Platform"/>
            <consortium name="The Broad Institute Genome Sequencing Center for Infectious Disease"/>
            <person name="Wu L."/>
            <person name="Ma J."/>
        </authorList>
    </citation>
    <scope>NUCLEOTIDE SEQUENCE [LARGE SCALE GENOMIC DNA]</scope>
    <source>
        <strain evidence="3">CCUG 60022</strain>
    </source>
</reference>
<protein>
    <submittedName>
        <fullName evidence="2">Uncharacterized protein</fullName>
    </submittedName>
</protein>
<feature type="region of interest" description="Disordered" evidence="1">
    <location>
        <begin position="1"/>
        <end position="44"/>
    </location>
</feature>
<sequence length="62" mass="7238">MKKQSNKKSIAKFDKKMKEQTNPKSNSPIDSSNNNEFKKTFKKTTSNYPNNILELFKRLGIE</sequence>
<dbReference type="EMBL" id="JBHTIC010000006">
    <property type="protein sequence ID" value="MFD0761650.1"/>
    <property type="molecule type" value="Genomic_DNA"/>
</dbReference>
<name>A0ABW2Z9R6_9FLAO</name>
<evidence type="ECO:0000313" key="2">
    <source>
        <dbReference type="EMBL" id="MFD0761650.1"/>
    </source>
</evidence>
<proteinExistence type="predicted"/>
<dbReference type="RefSeq" id="WP_298262684.1">
    <property type="nucleotide sequence ID" value="NZ_JBHTIC010000006.1"/>
</dbReference>
<feature type="compositionally biased region" description="Basic residues" evidence="1">
    <location>
        <begin position="1"/>
        <end position="10"/>
    </location>
</feature>
<comment type="caution">
    <text evidence="2">The sequence shown here is derived from an EMBL/GenBank/DDBJ whole genome shotgun (WGS) entry which is preliminary data.</text>
</comment>
<dbReference type="Proteomes" id="UP001597032">
    <property type="component" value="Unassembled WGS sequence"/>
</dbReference>
<evidence type="ECO:0000313" key="3">
    <source>
        <dbReference type="Proteomes" id="UP001597032"/>
    </source>
</evidence>
<feature type="compositionally biased region" description="Basic and acidic residues" evidence="1">
    <location>
        <begin position="11"/>
        <end position="21"/>
    </location>
</feature>
<gene>
    <name evidence="2" type="ORF">ACFQZW_06110</name>
</gene>
<accession>A0ABW2Z9R6</accession>
<organism evidence="2 3">
    <name type="scientific">Lutibacter aestuarii</name>
    <dbReference type="NCBI Taxonomy" id="861111"/>
    <lineage>
        <taxon>Bacteria</taxon>
        <taxon>Pseudomonadati</taxon>
        <taxon>Bacteroidota</taxon>
        <taxon>Flavobacteriia</taxon>
        <taxon>Flavobacteriales</taxon>
        <taxon>Flavobacteriaceae</taxon>
        <taxon>Lutibacter</taxon>
    </lineage>
</organism>
<keyword evidence="3" id="KW-1185">Reference proteome</keyword>